<comment type="caution">
    <text evidence="2">The sequence shown here is derived from an EMBL/GenBank/DDBJ whole genome shotgun (WGS) entry which is preliminary data.</text>
</comment>
<dbReference type="AlphaFoldDB" id="A0A1J5T9Y8"/>
<sequence>MYFGQIRILCVLCALVLAGCTTPVSTNIKPSAEHVAKYSDMSDLNVVATLEKNVNDARKANMPFLAPSYFREASQVLSESQSALGNKSRDVLVSNAAKADAILEKGRGIMAIVQYRFAKELEYKAQLDEHDAPRLLPREYDKVIGDLSGLIGKVEREQPENIDREKAALLQSMLDLVIKTIQEGALHESELINADNKMKNADRQAPVTYAQALRVYQDAKSQIAAAHHDKELVQRLGAEATFAARHAQQVNDRVALLQAQLKISAASVTSMGGAMSSGGVQENVQPEGKASVAERVTLEKIVLQEEDQLRSISSALKLKDLRDLPLDKQVEEIKRAAGDAVNQPNGAAAIQDYEERLKAANNGIQQGVAELEQKDRQLAEKDDLLSRKDKQLADKDKQLTEKDSQIKTLKKKLQTMKLL</sequence>
<reference evidence="2" key="1">
    <citation type="submission" date="2016-10" db="EMBL/GenBank/DDBJ databases">
        <title>Sequence of Gallionella enrichment culture.</title>
        <authorList>
            <person name="Poehlein A."/>
            <person name="Muehling M."/>
            <person name="Daniel R."/>
        </authorList>
    </citation>
    <scope>NUCLEOTIDE SEQUENCE</scope>
</reference>
<proteinExistence type="predicted"/>
<organism evidence="2">
    <name type="scientific">mine drainage metagenome</name>
    <dbReference type="NCBI Taxonomy" id="410659"/>
    <lineage>
        <taxon>unclassified sequences</taxon>
        <taxon>metagenomes</taxon>
        <taxon>ecological metagenomes</taxon>
    </lineage>
</organism>
<dbReference type="PROSITE" id="PS51257">
    <property type="entry name" value="PROKAR_LIPOPROTEIN"/>
    <property type="match status" value="1"/>
</dbReference>
<protein>
    <submittedName>
        <fullName evidence="2">Uncharacterized protein</fullName>
    </submittedName>
</protein>
<name>A0A1J5T9Y8_9ZZZZ</name>
<keyword evidence="1" id="KW-0175">Coiled coil</keyword>
<accession>A0A1J5T9Y8</accession>
<evidence type="ECO:0000256" key="1">
    <source>
        <dbReference type="SAM" id="Coils"/>
    </source>
</evidence>
<evidence type="ECO:0000313" key="2">
    <source>
        <dbReference type="EMBL" id="OIR08958.1"/>
    </source>
</evidence>
<gene>
    <name evidence="2" type="ORF">GALL_89530</name>
</gene>
<dbReference type="EMBL" id="MLJW01000029">
    <property type="protein sequence ID" value="OIR08958.1"/>
    <property type="molecule type" value="Genomic_DNA"/>
</dbReference>
<feature type="coiled-coil region" evidence="1">
    <location>
        <begin position="350"/>
        <end position="412"/>
    </location>
</feature>